<dbReference type="AlphaFoldDB" id="A0A7X6QYS3"/>
<dbReference type="InterPro" id="IPR012336">
    <property type="entry name" value="Thioredoxin-like_fold"/>
</dbReference>
<dbReference type="EMBL" id="JAAXOX010000003">
    <property type="protein sequence ID" value="NKY22464.1"/>
    <property type="molecule type" value="Genomic_DNA"/>
</dbReference>
<organism evidence="2 3">
    <name type="scientific">Cellulomonas denverensis</name>
    <dbReference type="NCBI Taxonomy" id="264297"/>
    <lineage>
        <taxon>Bacteria</taxon>
        <taxon>Bacillati</taxon>
        <taxon>Actinomycetota</taxon>
        <taxon>Actinomycetes</taxon>
        <taxon>Micrococcales</taxon>
        <taxon>Cellulomonadaceae</taxon>
        <taxon>Cellulomonas</taxon>
    </lineage>
</organism>
<feature type="domain" description="Thioredoxin" evidence="1">
    <location>
        <begin position="1"/>
        <end position="174"/>
    </location>
</feature>
<evidence type="ECO:0000313" key="3">
    <source>
        <dbReference type="Proteomes" id="UP000581206"/>
    </source>
</evidence>
<dbReference type="PROSITE" id="PS51352">
    <property type="entry name" value="THIOREDOXIN_2"/>
    <property type="match status" value="1"/>
</dbReference>
<comment type="caution">
    <text evidence="2">The sequence shown here is derived from an EMBL/GenBank/DDBJ whole genome shotgun (WGS) entry which is preliminary data.</text>
</comment>
<dbReference type="InterPro" id="IPR036249">
    <property type="entry name" value="Thioredoxin-like_sf"/>
</dbReference>
<sequence length="174" mass="18786">MPEPAARPEGPARLVLGDPDAPVTVTEFGDLECPYCRQAEEPLRRLVAESDGRVRLVWRHFPLFQVHPHALIAALAVEAAADQGMFWPMQQALFAQQGRLTEPDLRGVARTLGLDPDSVAGPVAQERYAARVEADYVAGLDLGVAGTPTIFIQGEPYQGPLTLAGLRRALPATV</sequence>
<dbReference type="Gene3D" id="3.40.30.10">
    <property type="entry name" value="Glutaredoxin"/>
    <property type="match status" value="1"/>
</dbReference>
<dbReference type="PANTHER" id="PTHR35272">
    <property type="entry name" value="THIOL:DISULFIDE INTERCHANGE PROTEIN DSBC-RELATED"/>
    <property type="match status" value="1"/>
</dbReference>
<protein>
    <submittedName>
        <fullName evidence="2">DsbA family protein</fullName>
    </submittedName>
</protein>
<evidence type="ECO:0000313" key="2">
    <source>
        <dbReference type="EMBL" id="NKY22464.1"/>
    </source>
</evidence>
<dbReference type="Proteomes" id="UP000581206">
    <property type="component" value="Unassembled WGS sequence"/>
</dbReference>
<dbReference type="InterPro" id="IPR051470">
    <property type="entry name" value="Thiol:disulfide_interchange"/>
</dbReference>
<reference evidence="2 3" key="1">
    <citation type="submission" date="2020-04" db="EMBL/GenBank/DDBJ databases">
        <title>MicrobeNet Type strains.</title>
        <authorList>
            <person name="Nicholson A.C."/>
        </authorList>
    </citation>
    <scope>NUCLEOTIDE SEQUENCE [LARGE SCALE GENOMIC DNA]</scope>
    <source>
        <strain evidence="2 3">ATCC BAA-788</strain>
    </source>
</reference>
<keyword evidence="3" id="KW-1185">Reference proteome</keyword>
<accession>A0A7X6QYS3</accession>
<gene>
    <name evidence="2" type="ORF">HGA03_07260</name>
</gene>
<evidence type="ECO:0000259" key="1">
    <source>
        <dbReference type="PROSITE" id="PS51352"/>
    </source>
</evidence>
<dbReference type="PANTHER" id="PTHR35272:SF3">
    <property type="entry name" value="THIOL:DISULFIDE INTERCHANGE PROTEIN DSBC"/>
    <property type="match status" value="1"/>
</dbReference>
<dbReference type="InterPro" id="IPR013766">
    <property type="entry name" value="Thioredoxin_domain"/>
</dbReference>
<dbReference type="Pfam" id="PF13462">
    <property type="entry name" value="Thioredoxin_4"/>
    <property type="match status" value="1"/>
</dbReference>
<dbReference type="SUPFAM" id="SSF52833">
    <property type="entry name" value="Thioredoxin-like"/>
    <property type="match status" value="1"/>
</dbReference>
<proteinExistence type="predicted"/>
<name>A0A7X6QYS3_9CELL</name>